<evidence type="ECO:0000313" key="1">
    <source>
        <dbReference type="EMBL" id="SON51033.1"/>
    </source>
</evidence>
<organism evidence="1 2">
    <name type="scientific">Vibrio tapetis subsp. tapetis</name>
    <dbReference type="NCBI Taxonomy" id="1671868"/>
    <lineage>
        <taxon>Bacteria</taxon>
        <taxon>Pseudomonadati</taxon>
        <taxon>Pseudomonadota</taxon>
        <taxon>Gammaproteobacteria</taxon>
        <taxon>Vibrionales</taxon>
        <taxon>Vibrionaceae</taxon>
        <taxon>Vibrio</taxon>
    </lineage>
</organism>
<dbReference type="EMBL" id="LT960611">
    <property type="protein sequence ID" value="SON51033.1"/>
    <property type="molecule type" value="Genomic_DNA"/>
</dbReference>
<protein>
    <submittedName>
        <fullName evidence="1">Uncharacterized protein</fullName>
    </submittedName>
</protein>
<dbReference type="KEGG" id="vta:A3067"/>
<sequence>MNILFICPDWANLASPIVSEMRRQGHDVIHLDHSDFADFRYYNKTHRLLSKAFDLIASSKYKHLRTKEQISFSLRGFFNHRQRFDIILMTEPNFFGDEHFDLFEKNTDKLVLSLWDSLERMPRNGTHLERFSPIFSFEPTDCEKHGFIRSYNYINKFDNQHNNLKYDLFSVMSFNKQRYQDVVSFLEANPHINANVNFYIDHPRKRKYITHPRVNIIDKLMLTDELEQNIREAKAVLDIGQGQQLQAGLSFRVYEALGFEKKLITTNSSISKYDFFNKKNIQILDASLKIEDSFFEAPYEKPDNKVLQKYTLSSWVENVIDCVSKAPAIKH</sequence>
<dbReference type="AlphaFoldDB" id="A0A2N8ZGK2"/>
<accession>A0A2N8ZGK2</accession>
<gene>
    <name evidence="1" type="ORF">VTAP4600_A3067</name>
</gene>
<proteinExistence type="predicted"/>
<dbReference type="RefSeq" id="WP_102523423.1">
    <property type="nucleotide sequence ID" value="NZ_LT960611.1"/>
</dbReference>
<keyword evidence="2" id="KW-1185">Reference proteome</keyword>
<evidence type="ECO:0000313" key="2">
    <source>
        <dbReference type="Proteomes" id="UP000235828"/>
    </source>
</evidence>
<dbReference type="OrthoDB" id="3251881at2"/>
<name>A0A2N8ZGK2_9VIBR</name>
<dbReference type="Proteomes" id="UP000235828">
    <property type="component" value="Chromosome A"/>
</dbReference>
<reference evidence="1 2" key="1">
    <citation type="submission" date="2017-10" db="EMBL/GenBank/DDBJ databases">
        <authorList>
            <person name="Banno H."/>
            <person name="Chua N.-H."/>
        </authorList>
    </citation>
    <scope>NUCLEOTIDE SEQUENCE [LARGE SCALE GENOMIC DNA]</scope>
    <source>
        <strain evidence="1">Vibrio tapetis CECT4600</strain>
    </source>
</reference>